<dbReference type="Proteomes" id="UP001057375">
    <property type="component" value="Unassembled WGS sequence"/>
</dbReference>
<keyword evidence="2" id="KW-1185">Reference proteome</keyword>
<name>A0ABQ5K5D3_9EUKA</name>
<feature type="non-terminal residue" evidence="1">
    <location>
        <position position="71"/>
    </location>
</feature>
<sequence>MSLDARTKWILSRVADAFDLDLETVSNHAKLRGFLAEMPKFWPDGGPKAMFWFNPSPEKPTKAEALIQMSL</sequence>
<comment type="caution">
    <text evidence="1">The sequence shown here is derived from an EMBL/GenBank/DDBJ whole genome shotgun (WGS) entry which is preliminary data.</text>
</comment>
<gene>
    <name evidence="1" type="ORF">ADUPG1_000170</name>
</gene>
<evidence type="ECO:0000313" key="2">
    <source>
        <dbReference type="Proteomes" id="UP001057375"/>
    </source>
</evidence>
<protein>
    <submittedName>
        <fullName evidence="1">Uncharacterized protein</fullName>
    </submittedName>
</protein>
<reference evidence="1" key="1">
    <citation type="submission" date="2022-03" db="EMBL/GenBank/DDBJ databases">
        <title>Draft genome sequence of Aduncisulcus paluster, a free-living microaerophilic Fornicata.</title>
        <authorList>
            <person name="Yuyama I."/>
            <person name="Kume K."/>
            <person name="Tamura T."/>
            <person name="Inagaki Y."/>
            <person name="Hashimoto T."/>
        </authorList>
    </citation>
    <scope>NUCLEOTIDE SEQUENCE</scope>
    <source>
        <strain evidence="1">NY0171</strain>
    </source>
</reference>
<evidence type="ECO:0000313" key="1">
    <source>
        <dbReference type="EMBL" id="GKT27771.1"/>
    </source>
</evidence>
<organism evidence="1 2">
    <name type="scientific">Aduncisulcus paluster</name>
    <dbReference type="NCBI Taxonomy" id="2918883"/>
    <lineage>
        <taxon>Eukaryota</taxon>
        <taxon>Metamonada</taxon>
        <taxon>Carpediemonas-like organisms</taxon>
        <taxon>Aduncisulcus</taxon>
    </lineage>
</organism>
<accession>A0ABQ5K5D3</accession>
<dbReference type="EMBL" id="BQXS01000051">
    <property type="protein sequence ID" value="GKT27771.1"/>
    <property type="molecule type" value="Genomic_DNA"/>
</dbReference>
<proteinExistence type="predicted"/>